<dbReference type="Proteomes" id="UP000694388">
    <property type="component" value="Unplaced"/>
</dbReference>
<evidence type="ECO:0000256" key="2">
    <source>
        <dbReference type="ARBA" id="ARBA00022490"/>
    </source>
</evidence>
<dbReference type="PROSITE" id="PS50077">
    <property type="entry name" value="HEAT_REPEAT"/>
    <property type="match status" value="1"/>
</dbReference>
<dbReference type="Pfam" id="PF21041">
    <property type="entry name" value="XMAP215_CLASP_TOG"/>
    <property type="match status" value="1"/>
</dbReference>
<evidence type="ECO:0000259" key="4">
    <source>
        <dbReference type="Pfam" id="PF21041"/>
    </source>
</evidence>
<comment type="subcellular location">
    <subcellularLocation>
        <location evidence="1">Cytoplasm</location>
    </subcellularLocation>
</comment>
<dbReference type="InterPro" id="IPR048491">
    <property type="entry name" value="XMAP215_CLASP_TOG"/>
</dbReference>
<sequence>KDQAWRSRARAWSSKRTWLGGCGTGRPCLSSSLDPAWTKTWNPTGLTDLWTVWRPGWHQTTSKFLCWASTHWPSWLNASRNTSSLTSSPVVWERLQGGFKHRNFHTREGLCVCLDSTINRFGAQCLSLNKLVPHLCNLLGDANSQVRDAAMVTLTEVYRHIGERVRADLTRKGLPQARLAAVLARFDEVLHSGHMIAGEGELNGHVLRVSEGILVWWLLCSDGSRGSIKALLLISFQRPFLCY</sequence>
<reference evidence="5" key="1">
    <citation type="submission" date="2025-08" db="UniProtKB">
        <authorList>
            <consortium name="Ensembl"/>
        </authorList>
    </citation>
    <scope>IDENTIFICATION</scope>
</reference>
<dbReference type="InterPro" id="IPR016024">
    <property type="entry name" value="ARM-type_fold"/>
</dbReference>
<dbReference type="GO" id="GO:0015631">
    <property type="term" value="F:tubulin binding"/>
    <property type="evidence" value="ECO:0007669"/>
    <property type="project" value="InterPro"/>
</dbReference>
<organism evidence="5 6">
    <name type="scientific">Eptatretus burgeri</name>
    <name type="common">Inshore hagfish</name>
    <dbReference type="NCBI Taxonomy" id="7764"/>
    <lineage>
        <taxon>Eukaryota</taxon>
        <taxon>Metazoa</taxon>
        <taxon>Chordata</taxon>
        <taxon>Craniata</taxon>
        <taxon>Vertebrata</taxon>
        <taxon>Cyclostomata</taxon>
        <taxon>Myxini</taxon>
        <taxon>Myxiniformes</taxon>
        <taxon>Myxinidae</taxon>
        <taxon>Eptatretinae</taxon>
        <taxon>Eptatretus</taxon>
    </lineage>
</organism>
<evidence type="ECO:0000313" key="5">
    <source>
        <dbReference type="Ensembl" id="ENSEBUP00000020930.1"/>
    </source>
</evidence>
<keyword evidence="6" id="KW-1185">Reference proteome</keyword>
<name>A0A8C4QUY2_EPTBU</name>
<evidence type="ECO:0000313" key="6">
    <source>
        <dbReference type="Proteomes" id="UP000694388"/>
    </source>
</evidence>
<keyword evidence="2" id="KW-0963">Cytoplasm</keyword>
<evidence type="ECO:0000256" key="3">
    <source>
        <dbReference type="PROSITE-ProRule" id="PRU00103"/>
    </source>
</evidence>
<dbReference type="InterPro" id="IPR021133">
    <property type="entry name" value="HEAT_type_2"/>
</dbReference>
<dbReference type="InterPro" id="IPR011989">
    <property type="entry name" value="ARM-like"/>
</dbReference>
<protein>
    <recommendedName>
        <fullName evidence="4">XMAP215/Dis1/CLASP TOG domain-containing protein</fullName>
    </recommendedName>
</protein>
<dbReference type="GeneTree" id="ENSGT00940000154817"/>
<evidence type="ECO:0000256" key="1">
    <source>
        <dbReference type="ARBA" id="ARBA00004496"/>
    </source>
</evidence>
<accession>A0A8C4QUY2</accession>
<feature type="repeat" description="HEAT" evidence="3">
    <location>
        <begin position="131"/>
        <end position="169"/>
    </location>
</feature>
<proteinExistence type="predicted"/>
<dbReference type="GO" id="GO:0005737">
    <property type="term" value="C:cytoplasm"/>
    <property type="evidence" value="ECO:0007669"/>
    <property type="project" value="UniProtKB-SubCell"/>
</dbReference>
<dbReference type="SUPFAM" id="SSF48371">
    <property type="entry name" value="ARM repeat"/>
    <property type="match status" value="1"/>
</dbReference>
<dbReference type="Ensembl" id="ENSEBUT00000021506.1">
    <property type="protein sequence ID" value="ENSEBUP00000020930.1"/>
    <property type="gene ID" value="ENSEBUG00000012917.1"/>
</dbReference>
<dbReference type="Gene3D" id="1.25.10.10">
    <property type="entry name" value="Leucine-rich Repeat Variant"/>
    <property type="match status" value="1"/>
</dbReference>
<feature type="domain" description="XMAP215/Dis1/CLASP TOG" evidence="4">
    <location>
        <begin position="89"/>
        <end position="164"/>
    </location>
</feature>
<reference evidence="5" key="2">
    <citation type="submission" date="2025-09" db="UniProtKB">
        <authorList>
            <consortium name="Ensembl"/>
        </authorList>
    </citation>
    <scope>IDENTIFICATION</scope>
</reference>
<dbReference type="AlphaFoldDB" id="A0A8C4QUY2"/>